<protein>
    <submittedName>
        <fullName evidence="1">Cytochrome b5 domain-containing protein RLF isoform X2</fullName>
    </submittedName>
</protein>
<name>A0A2P2KT04_RHIMU</name>
<organism evidence="1">
    <name type="scientific">Rhizophora mucronata</name>
    <name type="common">Asiatic mangrove</name>
    <dbReference type="NCBI Taxonomy" id="61149"/>
    <lineage>
        <taxon>Eukaryota</taxon>
        <taxon>Viridiplantae</taxon>
        <taxon>Streptophyta</taxon>
        <taxon>Embryophyta</taxon>
        <taxon>Tracheophyta</taxon>
        <taxon>Spermatophyta</taxon>
        <taxon>Magnoliopsida</taxon>
        <taxon>eudicotyledons</taxon>
        <taxon>Gunneridae</taxon>
        <taxon>Pentapetalae</taxon>
        <taxon>rosids</taxon>
        <taxon>fabids</taxon>
        <taxon>Malpighiales</taxon>
        <taxon>Rhizophoraceae</taxon>
        <taxon>Rhizophora</taxon>
    </lineage>
</organism>
<accession>A0A2P2KT04</accession>
<evidence type="ECO:0000313" key="1">
    <source>
        <dbReference type="EMBL" id="MBX08865.1"/>
    </source>
</evidence>
<reference evidence="1" key="1">
    <citation type="submission" date="2018-02" db="EMBL/GenBank/DDBJ databases">
        <title>Rhizophora mucronata_Transcriptome.</title>
        <authorList>
            <person name="Meera S.P."/>
            <person name="Sreeshan A."/>
            <person name="Augustine A."/>
        </authorList>
    </citation>
    <scope>NUCLEOTIDE SEQUENCE</scope>
    <source>
        <tissue evidence="1">Leaf</tissue>
    </source>
</reference>
<dbReference type="EMBL" id="GGEC01028381">
    <property type="protein sequence ID" value="MBX08865.1"/>
    <property type="molecule type" value="Transcribed_RNA"/>
</dbReference>
<dbReference type="AlphaFoldDB" id="A0A2P2KT04"/>
<proteinExistence type="predicted"/>
<sequence>MNYTEEKVASCMVPCHNTGSLPIYDARMTKSLGYGPFAKHPNPAASLAIIQNTHKALLQQKISIHPSMVLVE</sequence>